<dbReference type="GO" id="GO:0008270">
    <property type="term" value="F:zinc ion binding"/>
    <property type="evidence" value="ECO:0007669"/>
    <property type="project" value="InterPro"/>
</dbReference>
<dbReference type="Pfam" id="PF08240">
    <property type="entry name" value="ADH_N"/>
    <property type="match status" value="1"/>
</dbReference>
<keyword evidence="3 5" id="KW-0862">Zinc</keyword>
<dbReference type="Proteomes" id="UP000663844">
    <property type="component" value="Unassembled WGS sequence"/>
</dbReference>
<dbReference type="InterPro" id="IPR013149">
    <property type="entry name" value="ADH-like_C"/>
</dbReference>
<name>A0A814TLL7_9BILA</name>
<dbReference type="InterPro" id="IPR013154">
    <property type="entry name" value="ADH-like_N"/>
</dbReference>
<accession>A0A814TLL7</accession>
<keyword evidence="2 5" id="KW-0479">Metal-binding</keyword>
<dbReference type="SUPFAM" id="SSF51735">
    <property type="entry name" value="NAD(P)-binding Rossmann-fold domains"/>
    <property type="match status" value="1"/>
</dbReference>
<evidence type="ECO:0000313" key="7">
    <source>
        <dbReference type="EMBL" id="CAF1163820.1"/>
    </source>
</evidence>
<dbReference type="Proteomes" id="UP000663860">
    <property type="component" value="Unassembled WGS sequence"/>
</dbReference>
<dbReference type="PROSITE" id="PS00059">
    <property type="entry name" value="ADH_ZINC"/>
    <property type="match status" value="1"/>
</dbReference>
<evidence type="ECO:0000256" key="1">
    <source>
        <dbReference type="ARBA" id="ARBA00001947"/>
    </source>
</evidence>
<dbReference type="Gene3D" id="3.90.180.10">
    <property type="entry name" value="Medium-chain alcohol dehydrogenases, catalytic domain"/>
    <property type="match status" value="1"/>
</dbReference>
<comment type="caution">
    <text evidence="7">The sequence shown here is derived from an EMBL/GenBank/DDBJ whole genome shotgun (WGS) entry which is preliminary data.</text>
</comment>
<dbReference type="InterPro" id="IPR020843">
    <property type="entry name" value="ER"/>
</dbReference>
<evidence type="ECO:0000313" key="8">
    <source>
        <dbReference type="EMBL" id="CAF1243646.1"/>
    </source>
</evidence>
<evidence type="ECO:0000313" key="9">
    <source>
        <dbReference type="EMBL" id="CAF3543183.1"/>
    </source>
</evidence>
<evidence type="ECO:0000256" key="5">
    <source>
        <dbReference type="RuleBase" id="RU361277"/>
    </source>
</evidence>
<dbReference type="InterPro" id="IPR002328">
    <property type="entry name" value="ADH_Zn_CS"/>
</dbReference>
<dbReference type="InterPro" id="IPR036291">
    <property type="entry name" value="NAD(P)-bd_dom_sf"/>
</dbReference>
<keyword evidence="4" id="KW-0560">Oxidoreductase</keyword>
<dbReference type="InterPro" id="IPR011032">
    <property type="entry name" value="GroES-like_sf"/>
</dbReference>
<protein>
    <recommendedName>
        <fullName evidence="6">Enoyl reductase (ER) domain-containing protein</fullName>
    </recommendedName>
</protein>
<proteinExistence type="inferred from homology"/>
<dbReference type="Proteomes" id="UP000663868">
    <property type="component" value="Unassembled WGS sequence"/>
</dbReference>
<gene>
    <name evidence="7" type="ORF">IZO911_LOCUS26485</name>
    <name evidence="8" type="ORF">JYZ213_LOCUS29217</name>
    <name evidence="9" type="ORF">KXQ929_LOCUS2269</name>
    <name evidence="10" type="ORF">OXD698_LOCUS15733</name>
</gene>
<dbReference type="EMBL" id="CAJNOE010000346">
    <property type="protein sequence ID" value="CAF1163820.1"/>
    <property type="molecule type" value="Genomic_DNA"/>
</dbReference>
<evidence type="ECO:0000256" key="4">
    <source>
        <dbReference type="ARBA" id="ARBA00023002"/>
    </source>
</evidence>
<dbReference type="PANTHER" id="PTHR42683">
    <property type="entry name" value="ALDEHYDE REDUCTASE"/>
    <property type="match status" value="1"/>
</dbReference>
<dbReference type="Proteomes" id="UP000663845">
    <property type="component" value="Unassembled WGS sequence"/>
</dbReference>
<evidence type="ECO:0000313" key="10">
    <source>
        <dbReference type="EMBL" id="CAF3755972.1"/>
    </source>
</evidence>
<dbReference type="SUPFAM" id="SSF50129">
    <property type="entry name" value="GroES-like"/>
    <property type="match status" value="1"/>
</dbReference>
<dbReference type="InterPro" id="IPR047109">
    <property type="entry name" value="CAD-like"/>
</dbReference>
<evidence type="ECO:0000256" key="2">
    <source>
        <dbReference type="ARBA" id="ARBA00022723"/>
    </source>
</evidence>
<evidence type="ECO:0000313" key="11">
    <source>
        <dbReference type="Proteomes" id="UP000663860"/>
    </source>
</evidence>
<dbReference type="EMBL" id="CAJOBB010000067">
    <property type="protein sequence ID" value="CAF3543183.1"/>
    <property type="molecule type" value="Genomic_DNA"/>
</dbReference>
<dbReference type="GO" id="GO:0016616">
    <property type="term" value="F:oxidoreductase activity, acting on the CH-OH group of donors, NAD or NADP as acceptor"/>
    <property type="evidence" value="ECO:0007669"/>
    <property type="project" value="InterPro"/>
</dbReference>
<dbReference type="SMART" id="SM00829">
    <property type="entry name" value="PKS_ER"/>
    <property type="match status" value="1"/>
</dbReference>
<reference evidence="7" key="1">
    <citation type="submission" date="2021-02" db="EMBL/GenBank/DDBJ databases">
        <authorList>
            <person name="Nowell W R."/>
        </authorList>
    </citation>
    <scope>NUCLEOTIDE SEQUENCE</scope>
</reference>
<dbReference type="Gene3D" id="3.40.50.720">
    <property type="entry name" value="NAD(P)-binding Rossmann-like Domain"/>
    <property type="match status" value="1"/>
</dbReference>
<dbReference type="EMBL" id="CAJNOG010000441">
    <property type="protein sequence ID" value="CAF1243646.1"/>
    <property type="molecule type" value="Genomic_DNA"/>
</dbReference>
<organism evidence="7 11">
    <name type="scientific">Adineta steineri</name>
    <dbReference type="NCBI Taxonomy" id="433720"/>
    <lineage>
        <taxon>Eukaryota</taxon>
        <taxon>Metazoa</taxon>
        <taxon>Spiralia</taxon>
        <taxon>Gnathifera</taxon>
        <taxon>Rotifera</taxon>
        <taxon>Eurotatoria</taxon>
        <taxon>Bdelloidea</taxon>
        <taxon>Adinetida</taxon>
        <taxon>Adinetidae</taxon>
        <taxon>Adineta</taxon>
    </lineage>
</organism>
<sequence length="362" mass="39454">MPCKRTAAASSISITAKGYAVDSESTPFKLFDFERRAPAADDVVIRIHYCGICHTDIHQVYNEWHMSKYPMVPGHEITGIVEQVGSSVKRFRTGDHAGVGCMVDSCRKCALCKKDTEQNCADSCLTYNSTELDKVTPTYGGYSNIITVKEHFVCKIPKNLSLDAAAPLLCAGITTYSPLRRYNVDKNTRLAIVGLGGLGHIAVKLGAAMGAHVTVISTSESKRDDAMKLGAKTFLVSKDDEQMKTAVNSLDLIIDTVSAAHDVGPLINLLKFEGVYCAIGAPTKPLEIGAFALLMKRPTITGSLIGGMKETQEMLDFCGKHNITCDIEKIDATPETIKEAYDRTVKADVKYRFVLDILNAFK</sequence>
<dbReference type="CDD" id="cd05283">
    <property type="entry name" value="CAD1"/>
    <property type="match status" value="1"/>
</dbReference>
<dbReference type="AlphaFoldDB" id="A0A814TLL7"/>
<dbReference type="FunFam" id="3.40.50.720:FF:000022">
    <property type="entry name" value="Cinnamyl alcohol dehydrogenase"/>
    <property type="match status" value="1"/>
</dbReference>
<comment type="similarity">
    <text evidence="5">Belongs to the zinc-containing alcohol dehydrogenase family.</text>
</comment>
<dbReference type="EMBL" id="CAJOAZ010001050">
    <property type="protein sequence ID" value="CAF3755972.1"/>
    <property type="molecule type" value="Genomic_DNA"/>
</dbReference>
<feature type="domain" description="Enoyl reductase (ER)" evidence="6">
    <location>
        <begin position="25"/>
        <end position="340"/>
    </location>
</feature>
<comment type="cofactor">
    <cofactor evidence="1 5">
        <name>Zn(2+)</name>
        <dbReference type="ChEBI" id="CHEBI:29105"/>
    </cofactor>
</comment>
<dbReference type="Pfam" id="PF00107">
    <property type="entry name" value="ADH_zinc_N"/>
    <property type="match status" value="1"/>
</dbReference>
<evidence type="ECO:0000259" key="6">
    <source>
        <dbReference type="SMART" id="SM00829"/>
    </source>
</evidence>
<evidence type="ECO:0000256" key="3">
    <source>
        <dbReference type="ARBA" id="ARBA00022833"/>
    </source>
</evidence>